<comment type="caution">
    <text evidence="2">The sequence shown here is derived from an EMBL/GenBank/DDBJ whole genome shotgun (WGS) entry which is preliminary data.</text>
</comment>
<organism evidence="2 3">
    <name type="scientific">Parelaphostrongylus tenuis</name>
    <name type="common">Meningeal worm</name>
    <dbReference type="NCBI Taxonomy" id="148309"/>
    <lineage>
        <taxon>Eukaryota</taxon>
        <taxon>Metazoa</taxon>
        <taxon>Ecdysozoa</taxon>
        <taxon>Nematoda</taxon>
        <taxon>Chromadorea</taxon>
        <taxon>Rhabditida</taxon>
        <taxon>Rhabditina</taxon>
        <taxon>Rhabditomorpha</taxon>
        <taxon>Strongyloidea</taxon>
        <taxon>Metastrongylidae</taxon>
        <taxon>Parelaphostrongylus</taxon>
    </lineage>
</organism>
<dbReference type="SUPFAM" id="SSF56112">
    <property type="entry name" value="Protein kinase-like (PK-like)"/>
    <property type="match status" value="1"/>
</dbReference>
<dbReference type="AlphaFoldDB" id="A0AAD5QJX2"/>
<gene>
    <name evidence="2" type="ORF">KIN20_009826</name>
</gene>
<proteinExistence type="predicted"/>
<dbReference type="InterPro" id="IPR001245">
    <property type="entry name" value="Ser-Thr/Tyr_kinase_cat_dom"/>
</dbReference>
<name>A0AAD5QJX2_PARTN</name>
<evidence type="ECO:0000313" key="3">
    <source>
        <dbReference type="Proteomes" id="UP001196413"/>
    </source>
</evidence>
<dbReference type="EMBL" id="JAHQIW010001649">
    <property type="protein sequence ID" value="KAJ1353232.1"/>
    <property type="molecule type" value="Genomic_DNA"/>
</dbReference>
<dbReference type="InterPro" id="IPR011009">
    <property type="entry name" value="Kinase-like_dom_sf"/>
</dbReference>
<reference evidence="2" key="1">
    <citation type="submission" date="2021-06" db="EMBL/GenBank/DDBJ databases">
        <title>Parelaphostrongylus tenuis whole genome reference sequence.</title>
        <authorList>
            <person name="Garwood T.J."/>
            <person name="Larsen P.A."/>
            <person name="Fountain-Jones N.M."/>
            <person name="Garbe J.R."/>
            <person name="Macchietto M.G."/>
            <person name="Kania S.A."/>
            <person name="Gerhold R.W."/>
            <person name="Richards J.E."/>
            <person name="Wolf T.M."/>
        </authorList>
    </citation>
    <scope>NUCLEOTIDE SEQUENCE</scope>
    <source>
        <strain evidence="2">MNPRO001-30</strain>
        <tissue evidence="2">Meninges</tissue>
    </source>
</reference>
<feature type="domain" description="Serine-threonine/tyrosine-protein kinase catalytic" evidence="1">
    <location>
        <begin position="108"/>
        <end position="143"/>
    </location>
</feature>
<sequence length="161" mass="18160">MDLFGPHLIALCSELNLLTQKCFDAVDLQQNTTVSSIAYWPKDGGTLNVNFKTRGYAVTVSERLSMCKGTAQGVEYFYKHSCIHMELAFTKVTNQFVNTGDDQHVHVPLKTNVYSYGVMVYEILTTGKEPRNGFSKAEVKKRLIVSWPTPERLYKDSPGEN</sequence>
<protein>
    <recommendedName>
        <fullName evidence="1">Serine-threonine/tyrosine-protein kinase catalytic domain-containing protein</fullName>
    </recommendedName>
</protein>
<evidence type="ECO:0000259" key="1">
    <source>
        <dbReference type="Pfam" id="PF07714"/>
    </source>
</evidence>
<accession>A0AAD5QJX2</accession>
<dbReference type="GO" id="GO:0004672">
    <property type="term" value="F:protein kinase activity"/>
    <property type="evidence" value="ECO:0007669"/>
    <property type="project" value="InterPro"/>
</dbReference>
<dbReference type="Pfam" id="PF07714">
    <property type="entry name" value="PK_Tyr_Ser-Thr"/>
    <property type="match status" value="1"/>
</dbReference>
<dbReference type="Proteomes" id="UP001196413">
    <property type="component" value="Unassembled WGS sequence"/>
</dbReference>
<dbReference type="Gene3D" id="1.10.510.10">
    <property type="entry name" value="Transferase(Phosphotransferase) domain 1"/>
    <property type="match status" value="1"/>
</dbReference>
<keyword evidence="3" id="KW-1185">Reference proteome</keyword>
<evidence type="ECO:0000313" key="2">
    <source>
        <dbReference type="EMBL" id="KAJ1353232.1"/>
    </source>
</evidence>